<comment type="caution">
    <text evidence="1">The sequence shown here is derived from an EMBL/GenBank/DDBJ whole genome shotgun (WGS) entry which is preliminary data.</text>
</comment>
<sequence length="104" mass="11481">MINTIDRPCHQYRVGALLVVEMPTLAHDRAWRAYPELGIVGILVGLSEQDRRRALSEALAHLVAIQDGRLDLQQVDEDLVRSADALTVGLDEADAPRARGCSEH</sequence>
<protein>
    <submittedName>
        <fullName evidence="1">Uncharacterized protein</fullName>
    </submittedName>
</protein>
<accession>A0ABT9IHV0</accession>
<dbReference type="Proteomes" id="UP001233673">
    <property type="component" value="Unassembled WGS sequence"/>
</dbReference>
<organism evidence="1 2">
    <name type="scientific">Blastococcus carthaginiensis</name>
    <dbReference type="NCBI Taxonomy" id="3050034"/>
    <lineage>
        <taxon>Bacteria</taxon>
        <taxon>Bacillati</taxon>
        <taxon>Actinomycetota</taxon>
        <taxon>Actinomycetes</taxon>
        <taxon>Geodermatophilales</taxon>
        <taxon>Geodermatophilaceae</taxon>
        <taxon>Blastococcus</taxon>
    </lineage>
</organism>
<dbReference type="EMBL" id="JASNFN010000031">
    <property type="protein sequence ID" value="MDP5184797.1"/>
    <property type="molecule type" value="Genomic_DNA"/>
</dbReference>
<name>A0ABT9IHV0_9ACTN</name>
<gene>
    <name evidence="1" type="ORF">QOZ88_19360</name>
</gene>
<evidence type="ECO:0000313" key="2">
    <source>
        <dbReference type="Proteomes" id="UP001233673"/>
    </source>
</evidence>
<keyword evidence="2" id="KW-1185">Reference proteome</keyword>
<reference evidence="2" key="1">
    <citation type="submission" date="2023-05" db="EMBL/GenBank/DDBJ databases">
        <title>Draft genome of Pseudofrankia sp. BMG5.37.</title>
        <authorList>
            <person name="Gtari M."/>
            <person name="Ghodhbane F."/>
            <person name="Sbissi I."/>
        </authorList>
    </citation>
    <scope>NUCLEOTIDE SEQUENCE [LARGE SCALE GENOMIC DNA]</scope>
    <source>
        <strain evidence="2">BMG 814</strain>
    </source>
</reference>
<evidence type="ECO:0000313" key="1">
    <source>
        <dbReference type="EMBL" id="MDP5184797.1"/>
    </source>
</evidence>
<dbReference type="RefSeq" id="WP_306001342.1">
    <property type="nucleotide sequence ID" value="NZ_JASNFN010000031.1"/>
</dbReference>
<proteinExistence type="predicted"/>